<dbReference type="InterPro" id="IPR001537">
    <property type="entry name" value="SpoU_MeTrfase"/>
</dbReference>
<dbReference type="GO" id="GO:0003723">
    <property type="term" value="F:RNA binding"/>
    <property type="evidence" value="ECO:0007669"/>
    <property type="project" value="InterPro"/>
</dbReference>
<evidence type="ECO:0000259" key="4">
    <source>
        <dbReference type="SMART" id="SM00967"/>
    </source>
</evidence>
<dbReference type="InterPro" id="IPR013123">
    <property type="entry name" value="SpoU_subst-bd"/>
</dbReference>
<dbReference type="Gene3D" id="3.30.1330.30">
    <property type="match status" value="1"/>
</dbReference>
<dbReference type="InterPro" id="IPR029064">
    <property type="entry name" value="Ribosomal_eL30-like_sf"/>
</dbReference>
<evidence type="ECO:0000256" key="3">
    <source>
        <dbReference type="ARBA" id="ARBA00022679"/>
    </source>
</evidence>
<feature type="domain" description="RNA 2-O ribose methyltransferase substrate binding" evidence="4">
    <location>
        <begin position="38"/>
        <end position="107"/>
    </location>
</feature>
<dbReference type="GO" id="GO:0006396">
    <property type="term" value="P:RNA processing"/>
    <property type="evidence" value="ECO:0007669"/>
    <property type="project" value="InterPro"/>
</dbReference>
<evidence type="ECO:0000256" key="1">
    <source>
        <dbReference type="ARBA" id="ARBA00007228"/>
    </source>
</evidence>
<dbReference type="Gene3D" id="3.40.1280.10">
    <property type="match status" value="1"/>
</dbReference>
<evidence type="ECO:0000313" key="5">
    <source>
        <dbReference type="EMBL" id="SDM36899.1"/>
    </source>
</evidence>
<dbReference type="InterPro" id="IPR051259">
    <property type="entry name" value="rRNA_Methyltransferase"/>
</dbReference>
<dbReference type="SUPFAM" id="SSF75217">
    <property type="entry name" value="alpha/beta knot"/>
    <property type="match status" value="1"/>
</dbReference>
<evidence type="ECO:0000256" key="2">
    <source>
        <dbReference type="ARBA" id="ARBA00022603"/>
    </source>
</evidence>
<dbReference type="PANTHER" id="PTHR43191:SF2">
    <property type="entry name" value="RRNA METHYLTRANSFERASE 3, MITOCHONDRIAL"/>
    <property type="match status" value="1"/>
</dbReference>
<evidence type="ECO:0000313" key="6">
    <source>
        <dbReference type="Proteomes" id="UP000183200"/>
    </source>
</evidence>
<dbReference type="GO" id="GO:0032259">
    <property type="term" value="P:methylation"/>
    <property type="evidence" value="ECO:0007669"/>
    <property type="project" value="UniProtKB-KW"/>
</dbReference>
<proteinExistence type="inferred from homology"/>
<dbReference type="SUPFAM" id="SSF55315">
    <property type="entry name" value="L30e-like"/>
    <property type="match status" value="1"/>
</dbReference>
<dbReference type="AlphaFoldDB" id="A0A1G9SN71"/>
<dbReference type="CDD" id="cd18109">
    <property type="entry name" value="SpoU-like_RNA-MTase"/>
    <property type="match status" value="1"/>
</dbReference>
<dbReference type="InterPro" id="IPR029028">
    <property type="entry name" value="Alpha/beta_knot_MTases"/>
</dbReference>
<organism evidence="5 6">
    <name type="scientific">Pedobacter steynii</name>
    <dbReference type="NCBI Taxonomy" id="430522"/>
    <lineage>
        <taxon>Bacteria</taxon>
        <taxon>Pseudomonadati</taxon>
        <taxon>Bacteroidota</taxon>
        <taxon>Sphingobacteriia</taxon>
        <taxon>Sphingobacteriales</taxon>
        <taxon>Sphingobacteriaceae</taxon>
        <taxon>Pedobacter</taxon>
    </lineage>
</organism>
<dbReference type="STRING" id="430522.BFS30_03310"/>
<dbReference type="Pfam" id="PF22435">
    <property type="entry name" value="MRM3-like_sub_bind"/>
    <property type="match status" value="1"/>
</dbReference>
<dbReference type="GO" id="GO:0005737">
    <property type="term" value="C:cytoplasm"/>
    <property type="evidence" value="ECO:0007669"/>
    <property type="project" value="UniProtKB-ARBA"/>
</dbReference>
<dbReference type="PANTHER" id="PTHR43191">
    <property type="entry name" value="RRNA METHYLTRANSFERASE 3"/>
    <property type="match status" value="1"/>
</dbReference>
<dbReference type="Pfam" id="PF00588">
    <property type="entry name" value="SpoU_methylase"/>
    <property type="match status" value="1"/>
</dbReference>
<gene>
    <name evidence="5" type="ORF">SAMN05421820_103655</name>
</gene>
<dbReference type="InterPro" id="IPR029026">
    <property type="entry name" value="tRNA_m1G_MTases_N"/>
</dbReference>
<reference evidence="6" key="1">
    <citation type="submission" date="2016-10" db="EMBL/GenBank/DDBJ databases">
        <authorList>
            <person name="Varghese N."/>
            <person name="Submissions S."/>
        </authorList>
    </citation>
    <scope>NUCLEOTIDE SEQUENCE [LARGE SCALE GENOMIC DNA]</scope>
    <source>
        <strain evidence="6">DSM 19110</strain>
    </source>
</reference>
<dbReference type="EMBL" id="FNGY01000003">
    <property type="protein sequence ID" value="SDM36899.1"/>
    <property type="molecule type" value="Genomic_DNA"/>
</dbReference>
<comment type="similarity">
    <text evidence="1">Belongs to the class IV-like SAM-binding methyltransferase superfamily. RNA methyltransferase TrmH family.</text>
</comment>
<keyword evidence="2 5" id="KW-0489">Methyltransferase</keyword>
<keyword evidence="6" id="KW-1185">Reference proteome</keyword>
<dbReference type="SMART" id="SM00967">
    <property type="entry name" value="SpoU_sub_bind"/>
    <property type="match status" value="1"/>
</dbReference>
<dbReference type="InterPro" id="IPR053888">
    <property type="entry name" value="MRM3-like_sub_bind"/>
</dbReference>
<sequence length="261" mass="29018">MHETGHSFYKYSMLSKSQISFIKSLHQKKYRKENGIFIIEGIKSIAEFIQSSYQIHSIYYLAQYQPLLPALPANIKLFEVNNAELDKISTLQTPQGILALVNIPKNPVLDVKQLQNTFSLVLDDIQDPGNLGTIIRTADWFGIKQIICSNHTVEVYNPKTVQATMGSLSRVNIFYQDLAPLLSETKVPVFGAVFNGKSMYELDWGKEGLVILGNEGQGISPEIIELITDPVTIPRIGGAESLNVAVCAAILCADISRNFQK</sequence>
<name>A0A1G9SN71_9SPHI</name>
<protein>
    <submittedName>
        <fullName evidence="5">RNA methyltransferase, TrmH family</fullName>
    </submittedName>
</protein>
<accession>A0A1G9SN71</accession>
<keyword evidence="3 5" id="KW-0808">Transferase</keyword>
<dbReference type="GO" id="GO:0008173">
    <property type="term" value="F:RNA methyltransferase activity"/>
    <property type="evidence" value="ECO:0007669"/>
    <property type="project" value="InterPro"/>
</dbReference>
<dbReference type="Proteomes" id="UP000183200">
    <property type="component" value="Unassembled WGS sequence"/>
</dbReference>